<name>A0ABX4IJQ2_9ENTR</name>
<evidence type="ECO:0000313" key="2">
    <source>
        <dbReference type="EMBL" id="PDO83577.1"/>
    </source>
</evidence>
<comment type="caution">
    <text evidence="2">The sequence shown here is derived from an EMBL/GenBank/DDBJ whole genome shotgun (WGS) entry which is preliminary data.</text>
</comment>
<protein>
    <submittedName>
        <fullName evidence="2">Uncharacterized protein</fullName>
    </submittedName>
</protein>
<reference evidence="2 3" key="1">
    <citation type="submission" date="2017-06" db="EMBL/GenBank/DDBJ databases">
        <title>Draft genome sequence of nitrogen-fixing Kosakonia pseudosacchari strain NN143 isolated from sugarcane roots.</title>
        <authorList>
            <person name="Li Y."/>
            <person name="Li S."/>
            <person name="Lin L."/>
            <person name="Wu X."/>
            <person name="Yang L."/>
            <person name="Li Y."/>
            <person name="An Q."/>
        </authorList>
    </citation>
    <scope>NUCLEOTIDE SEQUENCE [LARGE SCALE GENOMIC DNA]</scope>
    <source>
        <strain evidence="2 3">NN143</strain>
    </source>
</reference>
<dbReference type="Proteomes" id="UP000219642">
    <property type="component" value="Unassembled WGS sequence"/>
</dbReference>
<sequence length="67" mass="7616">MLKLGWRREKGEGRREKGEGRREKGVLADCDVGRAEADVECSKMGTGKMNVLDRRVKRVRAQDIIKS</sequence>
<dbReference type="RefSeq" id="WP_097401713.1">
    <property type="nucleotide sequence ID" value="NZ_NITV01000012.1"/>
</dbReference>
<dbReference type="EMBL" id="NITV01000012">
    <property type="protein sequence ID" value="PDO83577.1"/>
    <property type="molecule type" value="Genomic_DNA"/>
</dbReference>
<keyword evidence="3" id="KW-1185">Reference proteome</keyword>
<organism evidence="2 3">
    <name type="scientific">Kosakonia pseudosacchari</name>
    <dbReference type="NCBI Taxonomy" id="1646340"/>
    <lineage>
        <taxon>Bacteria</taxon>
        <taxon>Pseudomonadati</taxon>
        <taxon>Pseudomonadota</taxon>
        <taxon>Gammaproteobacteria</taxon>
        <taxon>Enterobacterales</taxon>
        <taxon>Enterobacteriaceae</taxon>
        <taxon>Kosakonia</taxon>
    </lineage>
</organism>
<feature type="region of interest" description="Disordered" evidence="1">
    <location>
        <begin position="1"/>
        <end position="24"/>
    </location>
</feature>
<accession>A0ABX4IJQ2</accession>
<evidence type="ECO:0000313" key="3">
    <source>
        <dbReference type="Proteomes" id="UP000219642"/>
    </source>
</evidence>
<gene>
    <name evidence="2" type="ORF">BK796_19520</name>
</gene>
<proteinExistence type="predicted"/>
<evidence type="ECO:0000256" key="1">
    <source>
        <dbReference type="SAM" id="MobiDB-lite"/>
    </source>
</evidence>